<dbReference type="EMBL" id="CP041637">
    <property type="protein sequence ID" value="QDO92941.1"/>
    <property type="molecule type" value="Genomic_DNA"/>
</dbReference>
<reference evidence="2 3" key="1">
    <citation type="submission" date="2019-07" db="EMBL/GenBank/DDBJ databases">
        <title>Genome sequencing for Formosa sp. PS13.</title>
        <authorList>
            <person name="Park S.-J."/>
        </authorList>
    </citation>
    <scope>NUCLEOTIDE SEQUENCE [LARGE SCALE GENOMIC DNA]</scope>
    <source>
        <strain evidence="2 3">PS13</strain>
    </source>
</reference>
<keyword evidence="3" id="KW-1185">Reference proteome</keyword>
<dbReference type="Gene3D" id="2.40.160.130">
    <property type="entry name" value="Capsule assembly protein Wzi"/>
    <property type="match status" value="1"/>
</dbReference>
<accession>A0A516GN34</accession>
<keyword evidence="1" id="KW-0732">Signal</keyword>
<dbReference type="Proteomes" id="UP000319209">
    <property type="component" value="Chromosome"/>
</dbReference>
<protein>
    <submittedName>
        <fullName evidence="2">Capsule assembly Wzi family protein</fullName>
    </submittedName>
</protein>
<sequence length="709" mass="81832">MKSLLVILLLAVPALQYAQNQHIQQQHFSEKPPVFKDCESSTLENLQSCFDETVYNFVYHAFQIPEEVVNDQYKGELVVLFEVNKDGVFKVLYTDAMYKSLQDEARRVFSLLPNIKPALYKGNPVYKQYSIKIQIPLVAYQAAQKESEIDTVVAVTKINPIEARVKNELDSISKAVKFNTKKQFKSTLNIPFSHSYYSKFDRQMNLVGTNSHTGSKPLLYSDVNTYYNFGGEEAQTQKTVSTWFGRKFWNEHFVEVEGKNYWFTADPILDLQVGKDTDADFSYTYNNTRGINFQGGIGKNFSFSTSFYESQGRFAQYYNEYAESLKAWGPDPAIIPGRGIAKAYKEDAYDYPVAEAYMSYSPVSFLNLQFGHGKNFIGDGYRSLLLSDVSIPSPYLKLNVSFWKLKYTSTWLWLKDVRDDVVEDKTYLTKYMSNHYLSLNVTRRLNIGLFESVVWRNTNDRGFDVNYLNPIIFLRAIEFETGQGAGNAILGLTTKYKLNDNMNLYGQFILDEFSLDDVTGGEKSWKNKYGFQIGYKYYNAFKVDNLLLQAEYNQVRPYTYSHNTITLNYGNYNQSMAHLWGANFRELILIGRYNYQRWSADAKLIVGMRGLDYDTEEDSYSYGGNIYKDYNDRPADTNVKIGQGIKTNSVNAELQLSYLINPATNLKLFTNVSYRNFDPEVITSTLDKSQTVWFNVGLRSDLFNWYFDL</sequence>
<gene>
    <name evidence="2" type="ORF">FNB79_02765</name>
</gene>
<evidence type="ECO:0000313" key="3">
    <source>
        <dbReference type="Proteomes" id="UP000319209"/>
    </source>
</evidence>
<organism evidence="2 3">
    <name type="scientific">Formosa sediminum</name>
    <dbReference type="NCBI Taxonomy" id="2594004"/>
    <lineage>
        <taxon>Bacteria</taxon>
        <taxon>Pseudomonadati</taxon>
        <taxon>Bacteroidota</taxon>
        <taxon>Flavobacteriia</taxon>
        <taxon>Flavobacteriales</taxon>
        <taxon>Flavobacteriaceae</taxon>
        <taxon>Formosa</taxon>
    </lineage>
</organism>
<dbReference type="OrthoDB" id="9808260at2"/>
<evidence type="ECO:0000256" key="1">
    <source>
        <dbReference type="SAM" id="SignalP"/>
    </source>
</evidence>
<evidence type="ECO:0000313" key="2">
    <source>
        <dbReference type="EMBL" id="QDO92941.1"/>
    </source>
</evidence>
<dbReference type="RefSeq" id="WP_143379848.1">
    <property type="nucleotide sequence ID" value="NZ_CP041637.1"/>
</dbReference>
<feature type="signal peptide" evidence="1">
    <location>
        <begin position="1"/>
        <end position="18"/>
    </location>
</feature>
<proteinExistence type="predicted"/>
<dbReference type="AlphaFoldDB" id="A0A516GN34"/>
<dbReference type="InterPro" id="IPR038636">
    <property type="entry name" value="Wzi_sf"/>
</dbReference>
<name>A0A516GN34_9FLAO</name>
<dbReference type="KEGG" id="fop:FNB79_02765"/>
<feature type="chain" id="PRO_5022213758" evidence="1">
    <location>
        <begin position="19"/>
        <end position="709"/>
    </location>
</feature>